<dbReference type="OrthoDB" id="9807052at2"/>
<feature type="domain" description="HTH luxR-type" evidence="1">
    <location>
        <begin position="142"/>
        <end position="207"/>
    </location>
</feature>
<dbReference type="SUPFAM" id="SSF46894">
    <property type="entry name" value="C-terminal effector domain of the bipartite response regulators"/>
    <property type="match status" value="1"/>
</dbReference>
<dbReference type="PROSITE" id="PS50043">
    <property type="entry name" value="HTH_LUXR_2"/>
    <property type="match status" value="1"/>
</dbReference>
<keyword evidence="3" id="KW-1185">Reference proteome</keyword>
<reference evidence="2 3" key="1">
    <citation type="submission" date="2017-03" db="EMBL/GenBank/DDBJ databases">
        <authorList>
            <person name="Afonso C.L."/>
            <person name="Miller P.J."/>
            <person name="Scott M.A."/>
            <person name="Spackman E."/>
            <person name="Goraichik I."/>
            <person name="Dimitrov K.M."/>
            <person name="Suarez D.L."/>
            <person name="Swayne D.E."/>
        </authorList>
    </citation>
    <scope>NUCLEOTIDE SEQUENCE [LARGE SCALE GENOMIC DNA]</scope>
    <source>
        <strain evidence="2 3">CECT 7745</strain>
    </source>
</reference>
<dbReference type="CDD" id="cd06170">
    <property type="entry name" value="LuxR_C_like"/>
    <property type="match status" value="1"/>
</dbReference>
<dbReference type="EMBL" id="FWXB01000004">
    <property type="protein sequence ID" value="SMC11629.1"/>
    <property type="molecule type" value="Genomic_DNA"/>
</dbReference>
<dbReference type="InterPro" id="IPR051015">
    <property type="entry name" value="EvgA-like"/>
</dbReference>
<dbReference type="InterPro" id="IPR000792">
    <property type="entry name" value="Tscrpt_reg_LuxR_C"/>
</dbReference>
<gene>
    <name evidence="2" type="primary">vraR</name>
    <name evidence="2" type="ORF">ROA7745_01444</name>
</gene>
<dbReference type="InterPro" id="IPR011006">
    <property type="entry name" value="CheY-like_superfamily"/>
</dbReference>
<protein>
    <submittedName>
        <fullName evidence="2">Response regulator protein VraR</fullName>
    </submittedName>
</protein>
<evidence type="ECO:0000313" key="3">
    <source>
        <dbReference type="Proteomes" id="UP000193224"/>
    </source>
</evidence>
<organism evidence="2 3">
    <name type="scientific">Roseovarius aestuarii</name>
    <dbReference type="NCBI Taxonomy" id="475083"/>
    <lineage>
        <taxon>Bacteria</taxon>
        <taxon>Pseudomonadati</taxon>
        <taxon>Pseudomonadota</taxon>
        <taxon>Alphaproteobacteria</taxon>
        <taxon>Rhodobacterales</taxon>
        <taxon>Roseobacteraceae</taxon>
        <taxon>Roseovarius</taxon>
    </lineage>
</organism>
<dbReference type="GO" id="GO:0003677">
    <property type="term" value="F:DNA binding"/>
    <property type="evidence" value="ECO:0007669"/>
    <property type="project" value="InterPro"/>
</dbReference>
<dbReference type="PANTHER" id="PTHR45566">
    <property type="entry name" value="HTH-TYPE TRANSCRIPTIONAL REGULATOR YHJB-RELATED"/>
    <property type="match status" value="1"/>
</dbReference>
<sequence length="208" mass="22612">MQDRIGSEPEVIVADRQVIVCQGIGSLVSGIPEVKLGSFATDQASLRKALTAVDGKAIVILGVRLTDCDLTQALAMLQKDFSRAMVVVVAEDTEFAFIRTAIKSGANSVCMMSQILVSLPKILGKLVDGHSIVPTEILKRLTNENTDTLTRREHEILSLLVNDLTNFQISARLGLSENTVKYYLKAIYQKLDVNSRGGAIAKYVAGNY</sequence>
<dbReference type="SUPFAM" id="SSF52172">
    <property type="entry name" value="CheY-like"/>
    <property type="match status" value="1"/>
</dbReference>
<dbReference type="InterPro" id="IPR016032">
    <property type="entry name" value="Sig_transdc_resp-reg_C-effctor"/>
</dbReference>
<dbReference type="Gene3D" id="3.40.50.2300">
    <property type="match status" value="1"/>
</dbReference>
<evidence type="ECO:0000259" key="1">
    <source>
        <dbReference type="PROSITE" id="PS50043"/>
    </source>
</evidence>
<dbReference type="PRINTS" id="PR00038">
    <property type="entry name" value="HTHLUXR"/>
</dbReference>
<evidence type="ECO:0000313" key="2">
    <source>
        <dbReference type="EMBL" id="SMC11629.1"/>
    </source>
</evidence>
<dbReference type="Proteomes" id="UP000193224">
    <property type="component" value="Unassembled WGS sequence"/>
</dbReference>
<proteinExistence type="predicted"/>
<dbReference type="GO" id="GO:0006355">
    <property type="term" value="P:regulation of DNA-templated transcription"/>
    <property type="evidence" value="ECO:0007669"/>
    <property type="project" value="InterPro"/>
</dbReference>
<dbReference type="SMART" id="SM00421">
    <property type="entry name" value="HTH_LUXR"/>
    <property type="match status" value="1"/>
</dbReference>
<dbReference type="PANTHER" id="PTHR45566:SF1">
    <property type="entry name" value="HTH-TYPE TRANSCRIPTIONAL REGULATOR YHJB-RELATED"/>
    <property type="match status" value="1"/>
</dbReference>
<dbReference type="Pfam" id="PF00196">
    <property type="entry name" value="GerE"/>
    <property type="match status" value="1"/>
</dbReference>
<dbReference type="RefSeq" id="WP_085799597.1">
    <property type="nucleotide sequence ID" value="NZ_FWXB01000004.1"/>
</dbReference>
<dbReference type="PROSITE" id="PS00622">
    <property type="entry name" value="HTH_LUXR_1"/>
    <property type="match status" value="1"/>
</dbReference>
<name>A0A1X7BR11_9RHOB</name>
<dbReference type="AlphaFoldDB" id="A0A1X7BR11"/>
<accession>A0A1X7BR11</accession>